<evidence type="ECO:0000259" key="1">
    <source>
        <dbReference type="Pfam" id="PF00501"/>
    </source>
</evidence>
<dbReference type="AlphaFoldDB" id="A0A3N1KPR0"/>
<dbReference type="Pfam" id="PF14535">
    <property type="entry name" value="AMP-binding_C_2"/>
    <property type="match status" value="1"/>
</dbReference>
<comment type="caution">
    <text evidence="3">The sequence shown here is derived from an EMBL/GenBank/DDBJ whole genome shotgun (WGS) entry which is preliminary data.</text>
</comment>
<dbReference type="Gene3D" id="3.40.50.12780">
    <property type="entry name" value="N-terminal domain of ligase-like"/>
    <property type="match status" value="1"/>
</dbReference>
<reference evidence="3 4" key="1">
    <citation type="submission" date="2018-11" db="EMBL/GenBank/DDBJ databases">
        <title>Genomic Encyclopedia of Type Strains, Phase IV (KMG-IV): sequencing the most valuable type-strain genomes for metagenomic binning, comparative biology and taxonomic classification.</title>
        <authorList>
            <person name="Goeker M."/>
        </authorList>
    </citation>
    <scope>NUCLEOTIDE SEQUENCE [LARGE SCALE GENOMIC DNA]</scope>
    <source>
        <strain evidence="3 4">DSM 5900</strain>
    </source>
</reference>
<dbReference type="Proteomes" id="UP000278222">
    <property type="component" value="Unassembled WGS sequence"/>
</dbReference>
<dbReference type="EMBL" id="RJKX01000016">
    <property type="protein sequence ID" value="ROP83753.1"/>
    <property type="molecule type" value="Genomic_DNA"/>
</dbReference>
<dbReference type="InterPro" id="IPR028154">
    <property type="entry name" value="AMP-dep_Lig_C"/>
</dbReference>
<dbReference type="Pfam" id="PF00501">
    <property type="entry name" value="AMP-binding"/>
    <property type="match status" value="1"/>
</dbReference>
<dbReference type="InterPro" id="IPR042099">
    <property type="entry name" value="ANL_N_sf"/>
</dbReference>
<dbReference type="InterPro" id="IPR000873">
    <property type="entry name" value="AMP-dep_synth/lig_dom"/>
</dbReference>
<dbReference type="SUPFAM" id="SSF56801">
    <property type="entry name" value="Acetyl-CoA synthetase-like"/>
    <property type="match status" value="1"/>
</dbReference>
<organism evidence="3 4">
    <name type="scientific">Stella humosa</name>
    <dbReference type="NCBI Taxonomy" id="94"/>
    <lineage>
        <taxon>Bacteria</taxon>
        <taxon>Pseudomonadati</taxon>
        <taxon>Pseudomonadota</taxon>
        <taxon>Alphaproteobacteria</taxon>
        <taxon>Rhodospirillales</taxon>
        <taxon>Stellaceae</taxon>
        <taxon>Stella</taxon>
    </lineage>
</organism>
<proteinExistence type="predicted"/>
<keyword evidence="4" id="KW-1185">Reference proteome</keyword>
<evidence type="ECO:0000259" key="2">
    <source>
        <dbReference type="Pfam" id="PF14535"/>
    </source>
</evidence>
<dbReference type="PANTHER" id="PTHR43845:SF1">
    <property type="entry name" value="BLR5969 PROTEIN"/>
    <property type="match status" value="1"/>
</dbReference>
<dbReference type="InterPro" id="IPR045851">
    <property type="entry name" value="AMP-bd_C_sf"/>
</dbReference>
<feature type="domain" description="AMP-dependent synthetase/ligase" evidence="1">
    <location>
        <begin position="195"/>
        <end position="313"/>
    </location>
</feature>
<dbReference type="PANTHER" id="PTHR43845">
    <property type="entry name" value="BLR5969 PROTEIN"/>
    <property type="match status" value="1"/>
</dbReference>
<sequence>MGPALAFRDASATLGPVERLSRPDLEALQLRRLRRQLERLWHTNPFYRAKLEAAKVVPDDIRSLADFNARVPLSTKADFLADQQEHPPFGRRLGVPRDQVTLVNMTGGTSGQGQEVYGRTDHDIAVQGYLHLLPWFMAGLRPGQMALNCVPTGGLTTGGWGPPEGFRIAGATAFHAGGTLSTDAKIDLMLRFGEMHFIYASTNYLHTLSEALRRRGIVPAERFPMMRAIHIVAEGYPQEWARATEAFWGCRLHEGYGSTQGAGFIASTCEEGVVRADGRRGLMRLLEWINYVEVVDPETGQPVAPGEEGEIVLTNLDIHGSPVLRFSTRDRARFVPWQECGTGRAWNCLEAGTIGRYDDMLKIRGNNVWPLAVDTAVFAEAELAEYVGRVFIDESGRTRVALRLALKDTHAGIAPEQCEALLGRIGRRIKERTNVQMELTLVPRAELPVFTYKARRWTDERKEGLRA</sequence>
<keyword evidence="3" id="KW-0436">Ligase</keyword>
<evidence type="ECO:0000313" key="4">
    <source>
        <dbReference type="Proteomes" id="UP000278222"/>
    </source>
</evidence>
<gene>
    <name evidence="3" type="ORF">EDC65_4402</name>
</gene>
<name>A0A3N1KPR0_9PROT</name>
<dbReference type="Gene3D" id="3.30.300.30">
    <property type="match status" value="1"/>
</dbReference>
<dbReference type="OrthoDB" id="580775at2"/>
<protein>
    <submittedName>
        <fullName evidence="3">Phenylacetate-CoA ligase</fullName>
    </submittedName>
</protein>
<accession>A0A3N1KPR0</accession>
<feature type="domain" description="AMP-dependent ligase C-terminal" evidence="2">
    <location>
        <begin position="365"/>
        <end position="461"/>
    </location>
</feature>
<dbReference type="RefSeq" id="WP_123693566.1">
    <property type="nucleotide sequence ID" value="NZ_AP019700.1"/>
</dbReference>
<dbReference type="GO" id="GO:0016874">
    <property type="term" value="F:ligase activity"/>
    <property type="evidence" value="ECO:0007669"/>
    <property type="project" value="UniProtKB-KW"/>
</dbReference>
<evidence type="ECO:0000313" key="3">
    <source>
        <dbReference type="EMBL" id="ROP83753.1"/>
    </source>
</evidence>